<name>A0ABV6VPL4_9ACTN</name>
<keyword evidence="3" id="KW-0436">Ligase</keyword>
<evidence type="ECO:0000256" key="5">
    <source>
        <dbReference type="ARBA" id="ARBA00039545"/>
    </source>
</evidence>
<evidence type="ECO:0000259" key="8">
    <source>
        <dbReference type="Pfam" id="PF00501"/>
    </source>
</evidence>
<feature type="domain" description="AMP-binding enzyme C-terminal" evidence="9">
    <location>
        <begin position="389"/>
        <end position="456"/>
    </location>
</feature>
<dbReference type="InterPro" id="IPR025110">
    <property type="entry name" value="AMP-bd_C"/>
</dbReference>
<dbReference type="RefSeq" id="WP_380531739.1">
    <property type="nucleotide sequence ID" value="NZ_JBHFAB010000002.1"/>
</dbReference>
<dbReference type="Gene3D" id="3.40.50.12780">
    <property type="entry name" value="N-terminal domain of ligase-like"/>
    <property type="match status" value="1"/>
</dbReference>
<comment type="subcellular location">
    <subcellularLocation>
        <location evidence="1">Membrane</location>
        <topology evidence="1">Peripheral membrane protein</topology>
    </subcellularLocation>
</comment>
<dbReference type="Gene3D" id="3.30.300.30">
    <property type="match status" value="1"/>
</dbReference>
<evidence type="ECO:0000259" key="9">
    <source>
        <dbReference type="Pfam" id="PF13193"/>
    </source>
</evidence>
<dbReference type="PANTHER" id="PTHR43767">
    <property type="entry name" value="LONG-CHAIN-FATTY-ACID--COA LIGASE"/>
    <property type="match status" value="1"/>
</dbReference>
<evidence type="ECO:0000313" key="10">
    <source>
        <dbReference type="EMBL" id="MFC1415653.1"/>
    </source>
</evidence>
<dbReference type="InterPro" id="IPR042099">
    <property type="entry name" value="ANL_N_sf"/>
</dbReference>
<feature type="region of interest" description="Disordered" evidence="7">
    <location>
        <begin position="465"/>
        <end position="490"/>
    </location>
</feature>
<evidence type="ECO:0000256" key="7">
    <source>
        <dbReference type="SAM" id="MobiDB-lite"/>
    </source>
</evidence>
<feature type="compositionally biased region" description="Basic and acidic residues" evidence="7">
    <location>
        <begin position="479"/>
        <end position="490"/>
    </location>
</feature>
<gene>
    <name evidence="10" type="ORF">ACEZDE_03205</name>
</gene>
<dbReference type="Pfam" id="PF00501">
    <property type="entry name" value="AMP-binding"/>
    <property type="match status" value="1"/>
</dbReference>
<dbReference type="EMBL" id="JBHFAB010000002">
    <property type="protein sequence ID" value="MFC1415653.1"/>
    <property type="molecule type" value="Genomic_DNA"/>
</dbReference>
<dbReference type="InterPro" id="IPR000873">
    <property type="entry name" value="AMP-dep_synth/lig_dom"/>
</dbReference>
<feature type="domain" description="AMP-dependent synthetase/ligase" evidence="8">
    <location>
        <begin position="57"/>
        <end position="324"/>
    </location>
</feature>
<protein>
    <recommendedName>
        <fullName evidence="5">Long-chain-fatty-acid--CoA ligase</fullName>
        <ecNumber evidence="4">6.2.1.3</ecNumber>
    </recommendedName>
    <alternativeName>
        <fullName evidence="6">Long-chain acyl-CoA synthetase</fullName>
    </alternativeName>
</protein>
<organism evidence="10 11">
    <name type="scientific">Streptacidiphilus cavernicola</name>
    <dbReference type="NCBI Taxonomy" id="3342716"/>
    <lineage>
        <taxon>Bacteria</taxon>
        <taxon>Bacillati</taxon>
        <taxon>Actinomycetota</taxon>
        <taxon>Actinomycetes</taxon>
        <taxon>Kitasatosporales</taxon>
        <taxon>Streptomycetaceae</taxon>
        <taxon>Streptacidiphilus</taxon>
    </lineage>
</organism>
<evidence type="ECO:0000256" key="4">
    <source>
        <dbReference type="ARBA" id="ARBA00026121"/>
    </source>
</evidence>
<accession>A0ABV6VPL4</accession>
<sequence length="490" mass="52204">MEAAATTPPEDTGPPPLDPSWVDEILLRGIGPEPCLYFDEPVSRDTLRRLVTERQAELSAAGLRRGGSVALCLAPSLALVANLLAAWRIGAQAALLDHRLTRYETDRALARLEPQVVVSAGPLPEGPARGFYELREHVTARPGRPAATSHAVVQLSSGSTGPSKVIGRTAADLVAELGRYARIDGVPRAGERIVSMASMVHVLGLVGGLLHALHAGVLLAVPRRPTAEGILATVAAGPEPTTLLGVPFHIELLTWVAEPPRLPQLTGMTTGGELVRAQVHDAFVDHYGIRLGSMYGMTEVGVIATDLFGKDRPELTPAPGLTLREADGELLIAREQSPYLGADDPARWSDGWLHTRDGGTVDPDTGLVRVLGRRDSQVSIGGLKVDLTEVEHTLAALPEVDAAVVVFGTSIEAYVVLRDPGGAARVEAGLTERLAAYKRPRLLHVVDRLPRTATGKLVRDRAVLRDAGQGPHHPSVQEPAHRKGSPRDVH</sequence>
<comment type="pathway">
    <text evidence="2">Lipid metabolism; fatty acid beta-oxidation.</text>
</comment>
<dbReference type="CDD" id="cd04433">
    <property type="entry name" value="AFD_class_I"/>
    <property type="match status" value="1"/>
</dbReference>
<evidence type="ECO:0000313" key="11">
    <source>
        <dbReference type="Proteomes" id="UP001592531"/>
    </source>
</evidence>
<evidence type="ECO:0000256" key="6">
    <source>
        <dbReference type="ARBA" id="ARBA00042773"/>
    </source>
</evidence>
<dbReference type="InterPro" id="IPR050237">
    <property type="entry name" value="ATP-dep_AMP-bd_enzyme"/>
</dbReference>
<dbReference type="PANTHER" id="PTHR43767:SF8">
    <property type="entry name" value="LONG-CHAIN-FATTY-ACID--COA LIGASE"/>
    <property type="match status" value="1"/>
</dbReference>
<dbReference type="Proteomes" id="UP001592531">
    <property type="component" value="Unassembled WGS sequence"/>
</dbReference>
<dbReference type="InterPro" id="IPR045851">
    <property type="entry name" value="AMP-bd_C_sf"/>
</dbReference>
<reference evidence="10 11" key="1">
    <citation type="submission" date="2024-09" db="EMBL/GenBank/DDBJ databases">
        <authorList>
            <person name="Lee S.D."/>
        </authorList>
    </citation>
    <scope>NUCLEOTIDE SEQUENCE [LARGE SCALE GENOMIC DNA]</scope>
    <source>
        <strain evidence="10 11">N8-3</strain>
    </source>
</reference>
<keyword evidence="11" id="KW-1185">Reference proteome</keyword>
<dbReference type="Pfam" id="PF13193">
    <property type="entry name" value="AMP-binding_C"/>
    <property type="match status" value="1"/>
</dbReference>
<evidence type="ECO:0000256" key="2">
    <source>
        <dbReference type="ARBA" id="ARBA00005005"/>
    </source>
</evidence>
<dbReference type="EC" id="6.2.1.3" evidence="4"/>
<comment type="caution">
    <text evidence="10">The sequence shown here is derived from an EMBL/GenBank/DDBJ whole genome shotgun (WGS) entry which is preliminary data.</text>
</comment>
<proteinExistence type="predicted"/>
<evidence type="ECO:0000256" key="1">
    <source>
        <dbReference type="ARBA" id="ARBA00004170"/>
    </source>
</evidence>
<evidence type="ECO:0000256" key="3">
    <source>
        <dbReference type="ARBA" id="ARBA00022598"/>
    </source>
</evidence>
<dbReference type="SUPFAM" id="SSF56801">
    <property type="entry name" value="Acetyl-CoA synthetase-like"/>
    <property type="match status" value="1"/>
</dbReference>